<accession>A0ACB9DB88</accession>
<name>A0ACB9DB88_9ASTR</name>
<keyword evidence="2" id="KW-1185">Reference proteome</keyword>
<gene>
    <name evidence="1" type="ORF">L1987_56909</name>
</gene>
<reference evidence="1 2" key="2">
    <citation type="journal article" date="2022" name="Mol. Ecol. Resour.">
        <title>The genomes of chicory, endive, great burdock and yacon provide insights into Asteraceae paleo-polyploidization history and plant inulin production.</title>
        <authorList>
            <person name="Fan W."/>
            <person name="Wang S."/>
            <person name="Wang H."/>
            <person name="Wang A."/>
            <person name="Jiang F."/>
            <person name="Liu H."/>
            <person name="Zhao H."/>
            <person name="Xu D."/>
            <person name="Zhang Y."/>
        </authorList>
    </citation>
    <scope>NUCLEOTIDE SEQUENCE [LARGE SCALE GENOMIC DNA]</scope>
    <source>
        <strain evidence="2">cv. Yunnan</strain>
        <tissue evidence="1">Leaves</tissue>
    </source>
</reference>
<protein>
    <submittedName>
        <fullName evidence="1">Uncharacterized protein</fullName>
    </submittedName>
</protein>
<dbReference type="EMBL" id="CM042036">
    <property type="protein sequence ID" value="KAI3743842.1"/>
    <property type="molecule type" value="Genomic_DNA"/>
</dbReference>
<sequence length="271" mass="29137">MGQGNGAEIFQACGLDLLLFGDSEDGKASGLSLGWGLIAGGLQPGKGLAYQSSEYVKELSYIDNKCMEYRWDSDSTDSFFMSPESTCVVFFEGLSKGLNLCEPLDPWLCLVLDKVDGIHHEEVNGSFPSWDDDYGVGGQFDDGNAYSDVEDSATLVSQPLHVFFITTQTPVCTSNIRGCKMGGPIALSGSRRGGYEFSAFGVSIPTQQCRKTMCNGAEIFQAGGLDILSFYGSEDRKVGGLSPGWWLIAGGLQPKKGSVYESSEDSRITPT</sequence>
<reference evidence="2" key="1">
    <citation type="journal article" date="2022" name="Mol. Ecol. Resour.">
        <title>The genomes of chicory, endive, great burdock and yacon provide insights into Asteraceae palaeo-polyploidization history and plant inulin production.</title>
        <authorList>
            <person name="Fan W."/>
            <person name="Wang S."/>
            <person name="Wang H."/>
            <person name="Wang A."/>
            <person name="Jiang F."/>
            <person name="Liu H."/>
            <person name="Zhao H."/>
            <person name="Xu D."/>
            <person name="Zhang Y."/>
        </authorList>
    </citation>
    <scope>NUCLEOTIDE SEQUENCE [LARGE SCALE GENOMIC DNA]</scope>
    <source>
        <strain evidence="2">cv. Yunnan</strain>
    </source>
</reference>
<proteinExistence type="predicted"/>
<comment type="caution">
    <text evidence="1">The sequence shown here is derived from an EMBL/GenBank/DDBJ whole genome shotgun (WGS) entry which is preliminary data.</text>
</comment>
<organism evidence="1 2">
    <name type="scientific">Smallanthus sonchifolius</name>
    <dbReference type="NCBI Taxonomy" id="185202"/>
    <lineage>
        <taxon>Eukaryota</taxon>
        <taxon>Viridiplantae</taxon>
        <taxon>Streptophyta</taxon>
        <taxon>Embryophyta</taxon>
        <taxon>Tracheophyta</taxon>
        <taxon>Spermatophyta</taxon>
        <taxon>Magnoliopsida</taxon>
        <taxon>eudicotyledons</taxon>
        <taxon>Gunneridae</taxon>
        <taxon>Pentapetalae</taxon>
        <taxon>asterids</taxon>
        <taxon>campanulids</taxon>
        <taxon>Asterales</taxon>
        <taxon>Asteraceae</taxon>
        <taxon>Asteroideae</taxon>
        <taxon>Heliantheae alliance</taxon>
        <taxon>Millerieae</taxon>
        <taxon>Smallanthus</taxon>
    </lineage>
</organism>
<evidence type="ECO:0000313" key="1">
    <source>
        <dbReference type="EMBL" id="KAI3743842.1"/>
    </source>
</evidence>
<dbReference type="Proteomes" id="UP001056120">
    <property type="component" value="Linkage Group LG19"/>
</dbReference>
<evidence type="ECO:0000313" key="2">
    <source>
        <dbReference type="Proteomes" id="UP001056120"/>
    </source>
</evidence>